<evidence type="ECO:0000313" key="2">
    <source>
        <dbReference type="EMBL" id="KAL3536338.1"/>
    </source>
</evidence>
<dbReference type="PANTHER" id="PTHR48167">
    <property type="entry name" value="EXPRESSED PROTEIN"/>
    <property type="match status" value="1"/>
</dbReference>
<dbReference type="PANTHER" id="PTHR48167:SF2">
    <property type="entry name" value="EXPRESSED PROTEIN"/>
    <property type="match status" value="1"/>
</dbReference>
<accession>A0ABD3AZ00</accession>
<keyword evidence="3" id="KW-1185">Reference proteome</keyword>
<gene>
    <name evidence="2" type="ORF">ACH5RR_004799</name>
</gene>
<dbReference type="EMBL" id="JBJUIK010000002">
    <property type="protein sequence ID" value="KAL3536338.1"/>
    <property type="molecule type" value="Genomic_DNA"/>
</dbReference>
<organism evidence="2 3">
    <name type="scientific">Cinchona calisaya</name>
    <dbReference type="NCBI Taxonomy" id="153742"/>
    <lineage>
        <taxon>Eukaryota</taxon>
        <taxon>Viridiplantae</taxon>
        <taxon>Streptophyta</taxon>
        <taxon>Embryophyta</taxon>
        <taxon>Tracheophyta</taxon>
        <taxon>Spermatophyta</taxon>
        <taxon>Magnoliopsida</taxon>
        <taxon>eudicotyledons</taxon>
        <taxon>Gunneridae</taxon>
        <taxon>Pentapetalae</taxon>
        <taxon>asterids</taxon>
        <taxon>lamiids</taxon>
        <taxon>Gentianales</taxon>
        <taxon>Rubiaceae</taxon>
        <taxon>Cinchonoideae</taxon>
        <taxon>Cinchoneae</taxon>
        <taxon>Cinchona</taxon>
    </lineage>
</organism>
<sequence>MSIFRTATKSTRLIGLGHHHQGLPSLLRGSPRRFSTEAEQPSQDTNADTFLQNPPTGLVYGKLFGTTKLTTKTDVLNLLDGCNLSADDVKVSYSRLYDATSMFLQFPSRQAYNTASRSITRKGRFRLEVADRSQWDLIAPYDGKAILLQGIPRNALIDDVERFLSGCHYDASSIQMFSRQAFPYPIRMALVRFPSQALAMHAYITKNQGYRGC</sequence>
<dbReference type="Proteomes" id="UP001630127">
    <property type="component" value="Unassembled WGS sequence"/>
</dbReference>
<reference evidence="2 3" key="1">
    <citation type="submission" date="2024-11" db="EMBL/GenBank/DDBJ databases">
        <title>A near-complete genome assembly of Cinchona calisaya.</title>
        <authorList>
            <person name="Lian D.C."/>
            <person name="Zhao X.W."/>
            <person name="Wei L."/>
        </authorList>
    </citation>
    <scope>NUCLEOTIDE SEQUENCE [LARGE SCALE GENOMIC DNA]</scope>
    <source>
        <tissue evidence="2">Nenye</tissue>
    </source>
</reference>
<feature type="compositionally biased region" description="Polar residues" evidence="1">
    <location>
        <begin position="37"/>
        <end position="50"/>
    </location>
</feature>
<feature type="region of interest" description="Disordered" evidence="1">
    <location>
        <begin position="22"/>
        <end position="50"/>
    </location>
</feature>
<evidence type="ECO:0000256" key="1">
    <source>
        <dbReference type="SAM" id="MobiDB-lite"/>
    </source>
</evidence>
<proteinExistence type="predicted"/>
<protein>
    <submittedName>
        <fullName evidence="2">Uncharacterized protein</fullName>
    </submittedName>
</protein>
<name>A0ABD3AZ00_9GENT</name>
<comment type="caution">
    <text evidence="2">The sequence shown here is derived from an EMBL/GenBank/DDBJ whole genome shotgun (WGS) entry which is preliminary data.</text>
</comment>
<evidence type="ECO:0000313" key="3">
    <source>
        <dbReference type="Proteomes" id="UP001630127"/>
    </source>
</evidence>
<dbReference type="AlphaFoldDB" id="A0ABD3AZ00"/>